<organism evidence="5 6">
    <name type="scientific">Rhizoctonia solani</name>
    <dbReference type="NCBI Taxonomy" id="456999"/>
    <lineage>
        <taxon>Eukaryota</taxon>
        <taxon>Fungi</taxon>
        <taxon>Dikarya</taxon>
        <taxon>Basidiomycota</taxon>
        <taxon>Agaricomycotina</taxon>
        <taxon>Agaricomycetes</taxon>
        <taxon>Cantharellales</taxon>
        <taxon>Ceratobasidiaceae</taxon>
        <taxon>Rhizoctonia</taxon>
    </lineage>
</organism>
<dbReference type="AlphaFoldDB" id="A0A8H3CNL4"/>
<evidence type="ECO:0000313" key="5">
    <source>
        <dbReference type="EMBL" id="CAE6491662.1"/>
    </source>
</evidence>
<dbReference type="GO" id="GO:0016787">
    <property type="term" value="F:hydrolase activity"/>
    <property type="evidence" value="ECO:0007669"/>
    <property type="project" value="UniProtKB-KW"/>
</dbReference>
<dbReference type="InterPro" id="IPR029058">
    <property type="entry name" value="AB_hydrolase_fold"/>
</dbReference>
<dbReference type="PROSITE" id="PS00122">
    <property type="entry name" value="CARBOXYLESTERASE_B_1"/>
    <property type="match status" value="1"/>
</dbReference>
<evidence type="ECO:0000259" key="4">
    <source>
        <dbReference type="Pfam" id="PF00135"/>
    </source>
</evidence>
<dbReference type="EC" id="3.1.1.-" evidence="3"/>
<gene>
    <name evidence="5" type="ORF">RDB_LOCUS101862</name>
</gene>
<dbReference type="InterPro" id="IPR019826">
    <property type="entry name" value="Carboxylesterase_B_AS"/>
</dbReference>
<feature type="signal peptide" evidence="3">
    <location>
        <begin position="1"/>
        <end position="20"/>
    </location>
</feature>
<name>A0A8H3CNL4_9AGAM</name>
<protein>
    <recommendedName>
        <fullName evidence="3">Carboxylic ester hydrolase</fullName>
        <ecNumber evidence="3">3.1.1.-</ecNumber>
    </recommendedName>
</protein>
<feature type="chain" id="PRO_5034722216" description="Carboxylic ester hydrolase" evidence="3">
    <location>
        <begin position="21"/>
        <end position="245"/>
    </location>
</feature>
<dbReference type="PANTHER" id="PTHR11559">
    <property type="entry name" value="CARBOXYLESTERASE"/>
    <property type="match status" value="1"/>
</dbReference>
<dbReference type="Gene3D" id="3.40.50.1820">
    <property type="entry name" value="alpha/beta hydrolase"/>
    <property type="match status" value="1"/>
</dbReference>
<feature type="domain" description="Carboxylesterase type B" evidence="4">
    <location>
        <begin position="41"/>
        <end position="243"/>
    </location>
</feature>
<comment type="caution">
    <text evidence="5">The sequence shown here is derived from an EMBL/GenBank/DDBJ whole genome shotgun (WGS) entry which is preliminary data.</text>
</comment>
<proteinExistence type="inferred from homology"/>
<dbReference type="Pfam" id="PF00135">
    <property type="entry name" value="COesterase"/>
    <property type="match status" value="1"/>
</dbReference>
<evidence type="ECO:0000256" key="3">
    <source>
        <dbReference type="RuleBase" id="RU361235"/>
    </source>
</evidence>
<dbReference type="InterPro" id="IPR002018">
    <property type="entry name" value="CarbesteraseB"/>
</dbReference>
<comment type="similarity">
    <text evidence="1 3">Belongs to the type-B carboxylesterase/lipase family.</text>
</comment>
<dbReference type="SUPFAM" id="SSF53474">
    <property type="entry name" value="alpha/beta-Hydrolases"/>
    <property type="match status" value="1"/>
</dbReference>
<dbReference type="Proteomes" id="UP000663853">
    <property type="component" value="Unassembled WGS sequence"/>
</dbReference>
<evidence type="ECO:0000313" key="6">
    <source>
        <dbReference type="Proteomes" id="UP000663853"/>
    </source>
</evidence>
<evidence type="ECO:0000256" key="1">
    <source>
        <dbReference type="ARBA" id="ARBA00005964"/>
    </source>
</evidence>
<evidence type="ECO:0000256" key="2">
    <source>
        <dbReference type="ARBA" id="ARBA00022801"/>
    </source>
</evidence>
<dbReference type="EMBL" id="CAJMXA010003136">
    <property type="protein sequence ID" value="CAE6491662.1"/>
    <property type="molecule type" value="Genomic_DNA"/>
</dbReference>
<dbReference type="InterPro" id="IPR050309">
    <property type="entry name" value="Type-B_Carboxylest/Lipase"/>
</dbReference>
<sequence>MPSIALWARTLLAVGGTISAAQNTGPIIKGNGVTYLGGHNATGNTDYFLSVPFAKPPVGSLRFKPPVAWAPTGTNTTVDATAFGPSCPQGITNFEGPTSEDCLTLHIWKPSNVTGKLPVMVWIYGGGFYFGTAEGYQGWYMVQPSITMGKPFIYVALNYRTGIFGFPPGTESAKAGALNLGLKDQRLALEWVQKNIGYFGGDNKRVTIFGESAGAISCAYQSLYKGGNIGGAFRGMILESGSPST</sequence>
<keyword evidence="2 3" id="KW-0378">Hydrolase</keyword>
<keyword evidence="3" id="KW-0732">Signal</keyword>
<accession>A0A8H3CNL4</accession>
<reference evidence="5" key="1">
    <citation type="submission" date="2021-01" db="EMBL/GenBank/DDBJ databases">
        <authorList>
            <person name="Kaushik A."/>
        </authorList>
    </citation>
    <scope>NUCLEOTIDE SEQUENCE</scope>
    <source>
        <strain evidence="5">AG6-10EEA</strain>
    </source>
</reference>